<proteinExistence type="predicted"/>
<accession>A0A6A7AWY6</accession>
<feature type="compositionally biased region" description="Basic and acidic residues" evidence="1">
    <location>
        <begin position="176"/>
        <end position="189"/>
    </location>
</feature>
<dbReference type="OrthoDB" id="5417730at2759"/>
<evidence type="ECO:0000313" key="3">
    <source>
        <dbReference type="Proteomes" id="UP000799423"/>
    </source>
</evidence>
<name>A0A6A7AWY6_9PLEO</name>
<gene>
    <name evidence="2" type="ORF">T440DRAFT_520673</name>
</gene>
<feature type="compositionally biased region" description="Polar residues" evidence="1">
    <location>
        <begin position="207"/>
        <end position="223"/>
    </location>
</feature>
<keyword evidence="3" id="KW-1185">Reference proteome</keyword>
<evidence type="ECO:0000256" key="1">
    <source>
        <dbReference type="SAM" id="MobiDB-lite"/>
    </source>
</evidence>
<protein>
    <submittedName>
        <fullName evidence="2">Uncharacterized protein</fullName>
    </submittedName>
</protein>
<dbReference type="Proteomes" id="UP000799423">
    <property type="component" value="Unassembled WGS sequence"/>
</dbReference>
<feature type="region of interest" description="Disordered" evidence="1">
    <location>
        <begin position="276"/>
        <end position="302"/>
    </location>
</feature>
<feature type="compositionally biased region" description="Basic residues" evidence="1">
    <location>
        <begin position="285"/>
        <end position="302"/>
    </location>
</feature>
<organism evidence="2 3">
    <name type="scientific">Plenodomus tracheiphilus IPT5</name>
    <dbReference type="NCBI Taxonomy" id="1408161"/>
    <lineage>
        <taxon>Eukaryota</taxon>
        <taxon>Fungi</taxon>
        <taxon>Dikarya</taxon>
        <taxon>Ascomycota</taxon>
        <taxon>Pezizomycotina</taxon>
        <taxon>Dothideomycetes</taxon>
        <taxon>Pleosporomycetidae</taxon>
        <taxon>Pleosporales</taxon>
        <taxon>Pleosporineae</taxon>
        <taxon>Leptosphaeriaceae</taxon>
        <taxon>Plenodomus</taxon>
    </lineage>
</organism>
<sequence>MATSTTRKDAYDIIHNHALILINANPRWGATKEHITSNMLEIIDSRNQVGLRYSFFPTHATINDDNSEPINQRAVRPVSAPKHYGVYVSLHPDDNDKGETTERFIGGYTSLTAASHAMMMTARLSQTKYSDSNLQNRSIELSDQMGRVLQRYWIEEGRLVERVFVKEEEWGTMSLQRDEERHESLSEGKKNKHSVLRIPSPEVDTETPISPTHLSREAGTSQPTPLPEGSGVGAKDDDSTTLWCTCRKPDDGKLVMGCENDACAVCGIMLFVEGVEDEEEATKKPAAKKKGGGGRRKKYKTG</sequence>
<evidence type="ECO:0000313" key="2">
    <source>
        <dbReference type="EMBL" id="KAF2847791.1"/>
    </source>
</evidence>
<dbReference type="EMBL" id="MU006323">
    <property type="protein sequence ID" value="KAF2847791.1"/>
    <property type="molecule type" value="Genomic_DNA"/>
</dbReference>
<dbReference type="AlphaFoldDB" id="A0A6A7AWY6"/>
<reference evidence="2" key="1">
    <citation type="submission" date="2020-01" db="EMBL/GenBank/DDBJ databases">
        <authorList>
            <consortium name="DOE Joint Genome Institute"/>
            <person name="Haridas S."/>
            <person name="Albert R."/>
            <person name="Binder M."/>
            <person name="Bloem J."/>
            <person name="Labutti K."/>
            <person name="Salamov A."/>
            <person name="Andreopoulos B."/>
            <person name="Baker S.E."/>
            <person name="Barry K."/>
            <person name="Bills G."/>
            <person name="Bluhm B.H."/>
            <person name="Cannon C."/>
            <person name="Castanera R."/>
            <person name="Culley D.E."/>
            <person name="Daum C."/>
            <person name="Ezra D."/>
            <person name="Gonzalez J.B."/>
            <person name="Henrissat B."/>
            <person name="Kuo A."/>
            <person name="Liang C."/>
            <person name="Lipzen A."/>
            <person name="Lutzoni F."/>
            <person name="Magnuson J."/>
            <person name="Mondo S."/>
            <person name="Nolan M."/>
            <person name="Ohm R."/>
            <person name="Pangilinan J."/>
            <person name="Park H.-J."/>
            <person name="Ramirez L."/>
            <person name="Alfaro M."/>
            <person name="Sun H."/>
            <person name="Tritt A."/>
            <person name="Yoshinaga Y."/>
            <person name="Zwiers L.-H."/>
            <person name="Turgeon B.G."/>
            <person name="Goodwin S.B."/>
            <person name="Spatafora J.W."/>
            <person name="Crous P.W."/>
            <person name="Grigoriev I.V."/>
        </authorList>
    </citation>
    <scope>NUCLEOTIDE SEQUENCE</scope>
    <source>
        <strain evidence="2">IPT5</strain>
    </source>
</reference>
<feature type="region of interest" description="Disordered" evidence="1">
    <location>
        <begin position="174"/>
        <end position="237"/>
    </location>
</feature>